<dbReference type="InterPro" id="IPR036397">
    <property type="entry name" value="RNaseH_sf"/>
</dbReference>
<sequence>MRVDNFFTVTGVVYLDMLQQWLFPQLQDDSNNFISQQDDAPPHCHRFVRMMSSLTSAFVVLDPMTRLFSVGLRDLLISACMIFSLCGFVKERLLCLLTSPS</sequence>
<proteinExistence type="predicted"/>
<reference evidence="1 2" key="1">
    <citation type="journal article" date="2019" name="Sci. Rep.">
        <title>Orb-weaving spider Araneus ventricosus genome elucidates the spidroin gene catalogue.</title>
        <authorList>
            <person name="Kono N."/>
            <person name="Nakamura H."/>
            <person name="Ohtoshi R."/>
            <person name="Moran D.A.P."/>
            <person name="Shinohara A."/>
            <person name="Yoshida Y."/>
            <person name="Fujiwara M."/>
            <person name="Mori M."/>
            <person name="Tomita M."/>
            <person name="Arakawa K."/>
        </authorList>
    </citation>
    <scope>NUCLEOTIDE SEQUENCE [LARGE SCALE GENOMIC DNA]</scope>
</reference>
<dbReference type="Proteomes" id="UP000499080">
    <property type="component" value="Unassembled WGS sequence"/>
</dbReference>
<dbReference type="AlphaFoldDB" id="A0A4Y2MW09"/>
<dbReference type="EMBL" id="BGPR01206119">
    <property type="protein sequence ID" value="GBN30540.1"/>
    <property type="molecule type" value="Genomic_DNA"/>
</dbReference>
<evidence type="ECO:0000313" key="1">
    <source>
        <dbReference type="EMBL" id="GBN30540.1"/>
    </source>
</evidence>
<comment type="caution">
    <text evidence="1">The sequence shown here is derived from an EMBL/GenBank/DDBJ whole genome shotgun (WGS) entry which is preliminary data.</text>
</comment>
<organism evidence="1 2">
    <name type="scientific">Araneus ventricosus</name>
    <name type="common">Orbweaver spider</name>
    <name type="synonym">Epeira ventricosa</name>
    <dbReference type="NCBI Taxonomy" id="182803"/>
    <lineage>
        <taxon>Eukaryota</taxon>
        <taxon>Metazoa</taxon>
        <taxon>Ecdysozoa</taxon>
        <taxon>Arthropoda</taxon>
        <taxon>Chelicerata</taxon>
        <taxon>Arachnida</taxon>
        <taxon>Araneae</taxon>
        <taxon>Araneomorphae</taxon>
        <taxon>Entelegynae</taxon>
        <taxon>Araneoidea</taxon>
        <taxon>Araneidae</taxon>
        <taxon>Araneus</taxon>
    </lineage>
</organism>
<name>A0A4Y2MW09_ARAVE</name>
<dbReference type="Gene3D" id="3.30.420.10">
    <property type="entry name" value="Ribonuclease H-like superfamily/Ribonuclease H"/>
    <property type="match status" value="1"/>
</dbReference>
<evidence type="ECO:0000313" key="2">
    <source>
        <dbReference type="Proteomes" id="UP000499080"/>
    </source>
</evidence>
<protein>
    <submittedName>
        <fullName evidence="1">Uncharacterized protein</fullName>
    </submittedName>
</protein>
<accession>A0A4Y2MW09</accession>
<keyword evidence="2" id="KW-1185">Reference proteome</keyword>
<dbReference type="GO" id="GO:0003676">
    <property type="term" value="F:nucleic acid binding"/>
    <property type="evidence" value="ECO:0007669"/>
    <property type="project" value="InterPro"/>
</dbReference>
<gene>
    <name evidence="1" type="ORF">AVEN_2203_1</name>
</gene>